<protein>
    <recommendedName>
        <fullName evidence="5">Chitin-binding type-3 domain-containing protein</fullName>
    </recommendedName>
</protein>
<dbReference type="PANTHER" id="PTHR34823:SF1">
    <property type="entry name" value="CHITIN-BINDING TYPE-4 DOMAIN-CONTAINING PROTEIN"/>
    <property type="match status" value="1"/>
</dbReference>
<dbReference type="PANTHER" id="PTHR34823">
    <property type="entry name" value="GLCNAC-BINDING PROTEIN A"/>
    <property type="match status" value="1"/>
</dbReference>
<keyword evidence="1 4" id="KW-0732">Signal</keyword>
<keyword evidence="2" id="KW-0378">Hydrolase</keyword>
<dbReference type="CDD" id="cd21177">
    <property type="entry name" value="LPMO_AA10"/>
    <property type="match status" value="1"/>
</dbReference>
<reference evidence="7" key="1">
    <citation type="journal article" date="2019" name="Int. J. Syst. Evol. Microbiol.">
        <title>The Global Catalogue of Microorganisms (GCM) 10K type strain sequencing project: providing services to taxonomists for standard genome sequencing and annotation.</title>
        <authorList>
            <consortium name="The Broad Institute Genomics Platform"/>
            <consortium name="The Broad Institute Genome Sequencing Center for Infectious Disease"/>
            <person name="Wu L."/>
            <person name="Ma J."/>
        </authorList>
    </citation>
    <scope>NUCLEOTIDE SEQUENCE [LARGE SCALE GENOMIC DNA]</scope>
    <source>
        <strain evidence="7">JCM 6833</strain>
    </source>
</reference>
<dbReference type="InterPro" id="IPR036573">
    <property type="entry name" value="CBM_sf_5/12"/>
</dbReference>
<feature type="region of interest" description="Disordered" evidence="3">
    <location>
        <begin position="206"/>
        <end position="253"/>
    </location>
</feature>
<dbReference type="Proteomes" id="UP001501509">
    <property type="component" value="Unassembled WGS sequence"/>
</dbReference>
<dbReference type="SUPFAM" id="SSF81296">
    <property type="entry name" value="E set domains"/>
    <property type="match status" value="1"/>
</dbReference>
<evidence type="ECO:0000256" key="1">
    <source>
        <dbReference type="ARBA" id="ARBA00022729"/>
    </source>
</evidence>
<organism evidence="6 7">
    <name type="scientific">Actinomadura fulvescens</name>
    <dbReference type="NCBI Taxonomy" id="46160"/>
    <lineage>
        <taxon>Bacteria</taxon>
        <taxon>Bacillati</taxon>
        <taxon>Actinomycetota</taxon>
        <taxon>Actinomycetes</taxon>
        <taxon>Streptosporangiales</taxon>
        <taxon>Thermomonosporaceae</taxon>
        <taxon>Actinomadura</taxon>
    </lineage>
</organism>
<dbReference type="SMART" id="SM00495">
    <property type="entry name" value="ChtBD3"/>
    <property type="match status" value="1"/>
</dbReference>
<proteinExistence type="predicted"/>
<evidence type="ECO:0000256" key="4">
    <source>
        <dbReference type="SAM" id="SignalP"/>
    </source>
</evidence>
<feature type="signal peptide" evidence="4">
    <location>
        <begin position="1"/>
        <end position="31"/>
    </location>
</feature>
<dbReference type="Pfam" id="PF03067">
    <property type="entry name" value="LPMO_10"/>
    <property type="match status" value="1"/>
</dbReference>
<feature type="domain" description="Chitin-binding type-3" evidence="5">
    <location>
        <begin position="242"/>
        <end position="288"/>
    </location>
</feature>
<evidence type="ECO:0000256" key="2">
    <source>
        <dbReference type="ARBA" id="ARBA00022801"/>
    </source>
</evidence>
<feature type="chain" id="PRO_5045672441" description="Chitin-binding type-3 domain-containing protein" evidence="4">
    <location>
        <begin position="32"/>
        <end position="288"/>
    </location>
</feature>
<keyword evidence="7" id="KW-1185">Reference proteome</keyword>
<gene>
    <name evidence="6" type="ORF">GCM10010411_50820</name>
</gene>
<dbReference type="InterPro" id="IPR051024">
    <property type="entry name" value="GlcNAc_Chitin_IntDeg"/>
</dbReference>
<dbReference type="CDD" id="cd12214">
    <property type="entry name" value="ChiA1_BD"/>
    <property type="match status" value="1"/>
</dbReference>
<dbReference type="SUPFAM" id="SSF51055">
    <property type="entry name" value="Carbohydrate binding domain"/>
    <property type="match status" value="1"/>
</dbReference>
<dbReference type="InterPro" id="IPR003610">
    <property type="entry name" value="CBM5/12"/>
</dbReference>
<evidence type="ECO:0000256" key="3">
    <source>
        <dbReference type="SAM" id="MobiDB-lite"/>
    </source>
</evidence>
<accession>A0ABP6CAB3</accession>
<dbReference type="Pfam" id="PF02839">
    <property type="entry name" value="CBM_5_12"/>
    <property type="match status" value="1"/>
</dbReference>
<dbReference type="Gene3D" id="2.70.50.50">
    <property type="entry name" value="chitin-binding protein cbp21"/>
    <property type="match status" value="1"/>
</dbReference>
<dbReference type="InterPro" id="IPR004302">
    <property type="entry name" value="Cellulose/chitin-bd_N"/>
</dbReference>
<name>A0ABP6CAB3_9ACTN</name>
<evidence type="ECO:0000313" key="7">
    <source>
        <dbReference type="Proteomes" id="UP001501509"/>
    </source>
</evidence>
<dbReference type="InterPro" id="IPR014756">
    <property type="entry name" value="Ig_E-set"/>
</dbReference>
<feature type="compositionally biased region" description="Pro residues" evidence="3">
    <location>
        <begin position="215"/>
        <end position="240"/>
    </location>
</feature>
<evidence type="ECO:0000259" key="5">
    <source>
        <dbReference type="SMART" id="SM00495"/>
    </source>
</evidence>
<dbReference type="EMBL" id="BAAATD010000007">
    <property type="protein sequence ID" value="GAA2610264.1"/>
    <property type="molecule type" value="Genomic_DNA"/>
</dbReference>
<sequence>MRTRSKVALVTATLPVSTIVAVLLPAAPAGAHGTVSDPPSRVYVCKQEGPENPKSDACKAAVAAGGTQAFYDWNEVSLLEAGGRHRQIIPDGKLCSAGREKYRGLDLVRADWPAKRISAGPLRLTYHASAPHSNSNFEFYITRAGWSPSQPLRWSDLVHLQTFNNQNPTTFTNWTINIPARTGRHLIYSIWQRVVGSNEAFYTCSDVDFGGGNETPPPTTPPPTTPPPTTPPPTTPPTTPPSGTWASGAAYRSGDQVTYQGTSYRCLQPHTALPGWEPPNTPSLWQAA</sequence>
<comment type="caution">
    <text evidence="6">The sequence shown here is derived from an EMBL/GenBank/DDBJ whole genome shotgun (WGS) entry which is preliminary data.</text>
</comment>
<evidence type="ECO:0000313" key="6">
    <source>
        <dbReference type="EMBL" id="GAA2610264.1"/>
    </source>
</evidence>
<dbReference type="Gene3D" id="2.10.10.20">
    <property type="entry name" value="Carbohydrate-binding module superfamily 5/12"/>
    <property type="match status" value="1"/>
</dbReference>